<keyword evidence="8" id="KW-1185">Reference proteome</keyword>
<dbReference type="PANTHER" id="PTHR35513:SF1">
    <property type="entry name" value="OS02G0158600 PROTEIN"/>
    <property type="match status" value="1"/>
</dbReference>
<dbReference type="SUPFAM" id="SSF144232">
    <property type="entry name" value="HIT/MYND zinc finger-like"/>
    <property type="match status" value="1"/>
</dbReference>
<keyword evidence="3" id="KW-0862">Zinc</keyword>
<comment type="caution">
    <text evidence="7">The sequence shown here is derived from an EMBL/GenBank/DDBJ whole genome shotgun (WGS) entry which is preliminary data.</text>
</comment>
<name>A0A2P6VB00_9CHLO</name>
<evidence type="ECO:0000313" key="8">
    <source>
        <dbReference type="Proteomes" id="UP000239649"/>
    </source>
</evidence>
<evidence type="ECO:0000313" key="7">
    <source>
        <dbReference type="EMBL" id="PSC71263.1"/>
    </source>
</evidence>
<dbReference type="Pfam" id="PF01753">
    <property type="entry name" value="zf-MYND"/>
    <property type="match status" value="1"/>
</dbReference>
<evidence type="ECO:0000256" key="2">
    <source>
        <dbReference type="ARBA" id="ARBA00022771"/>
    </source>
</evidence>
<dbReference type="GO" id="GO:0008270">
    <property type="term" value="F:zinc ion binding"/>
    <property type="evidence" value="ECO:0007669"/>
    <property type="project" value="UniProtKB-KW"/>
</dbReference>
<gene>
    <name evidence="7" type="ORF">C2E20_5205</name>
</gene>
<dbReference type="Gene3D" id="6.10.140.2220">
    <property type="match status" value="1"/>
</dbReference>
<dbReference type="PROSITE" id="PS50865">
    <property type="entry name" value="ZF_MYND_2"/>
    <property type="match status" value="1"/>
</dbReference>
<evidence type="ECO:0000259" key="6">
    <source>
        <dbReference type="PROSITE" id="PS50865"/>
    </source>
</evidence>
<feature type="compositionally biased region" description="Gly residues" evidence="5">
    <location>
        <begin position="132"/>
        <end position="144"/>
    </location>
</feature>
<dbReference type="Proteomes" id="UP000239649">
    <property type="component" value="Unassembled WGS sequence"/>
</dbReference>
<sequence>MSLPGLPNGRGPSLSASEIAEALQRAHALVAQENPLQALRVVAEALQAAGLERQAGESITRVQQALAAGSATASAANELAGLLSLVSLQGVPPPGQPQMHDQHLQPAVQQQQWQHIQGQQRQQHQEQQQPGGPAGMEVEGGGGPGRPPDEPRRLGQLAAAEEGSSFMCSACGGLVAVERQAAHVQLCGSFDEPSAAGERPRDWLAAAVKGAAAVEAGGAAAAAPGGSAPRSPDQLRAAAVGMQHALLAAGCCEEVAEALLVQRPGLLLLDPGQDAAPKLAALAAAAAGVPEDRQDPLVRWGRSSAELLCEAAAWPEVLAGSDDDFRAGLGLVLQLVVAARGSGGGVAAAAAGASPAHPHPHPHPQPSTWEVLMEISAPHVGALLQAGSAAAGETYRALQAYLGWPAPAAARALLGCAPRPADVQQLLSGQAPTGLPPGLGLDELADAAWLARRARPAGGSVRAPARCPLRPGSLAHTTPARIAQVAAWLGNLGLPRSATAALTLGSLRDWARRDLAFLQRGTERWAHAAEVPPSAGSRLAAHFARLARERAAAEHLAQLAVGTLAFGVLPTALARRGAAAFGSGSGTALYVHADTVRMAKAASKMGQLACESHSGPPPARFVSQLHVLLDRSAEATAALLRRNGDPTTSLLAHVVSQCFNVFILLLSPGVITLPEDAWVRLLYMAVLHLDILPPWLKHFCDEVREAERTGTPLPPLALELASSQLRGAVAGVMFLLRCGWDGAYEAPPRALAVLRAHRAPAARQAFGLGRSRGVRNKCRPAVVGSSGCPLAGIVDIFSRLMTPAAPREVEAAAVASRSLQSAVAGLAARCLSLPEAERAAVAADNADRCWLLTRLLVLVTMPSLSTGSGGDGASGGAAAALQPGRLAAVHMLPALLYPLSAAVTAAVMCKGLANVHRLLAQEAAQHTPSEEESAAAGARRRPGPEAQQLALARARALALRTSCGNPRCAALTGAGEAGARGKLCSGCCTVRFCSDVCSRADWRAHKPACRQLSTARAAAAAQEEGCTRS</sequence>
<keyword evidence="2 4" id="KW-0863">Zinc-finger</keyword>
<dbReference type="EMBL" id="LHPF02000015">
    <property type="protein sequence ID" value="PSC71263.1"/>
    <property type="molecule type" value="Genomic_DNA"/>
</dbReference>
<accession>A0A2P6VB00</accession>
<dbReference type="OrthoDB" id="436688at2759"/>
<feature type="compositionally biased region" description="Low complexity" evidence="5">
    <location>
        <begin position="104"/>
        <end position="131"/>
    </location>
</feature>
<dbReference type="InterPro" id="IPR002893">
    <property type="entry name" value="Znf_MYND"/>
</dbReference>
<dbReference type="PROSITE" id="PS01360">
    <property type="entry name" value="ZF_MYND_1"/>
    <property type="match status" value="1"/>
</dbReference>
<proteinExistence type="predicted"/>
<reference evidence="7 8" key="1">
    <citation type="journal article" date="2018" name="Plant J.">
        <title>Genome sequences of Chlorella sorokiniana UTEX 1602 and Micractinium conductrix SAG 241.80: implications to maltose excretion by a green alga.</title>
        <authorList>
            <person name="Arriola M.B."/>
            <person name="Velmurugan N."/>
            <person name="Zhang Y."/>
            <person name="Plunkett M.H."/>
            <person name="Hondzo H."/>
            <person name="Barney B.M."/>
        </authorList>
    </citation>
    <scope>NUCLEOTIDE SEQUENCE [LARGE SCALE GENOMIC DNA]</scope>
    <source>
        <strain evidence="7 8">SAG 241.80</strain>
    </source>
</reference>
<evidence type="ECO:0000256" key="4">
    <source>
        <dbReference type="PROSITE-ProRule" id="PRU00134"/>
    </source>
</evidence>
<keyword evidence="1" id="KW-0479">Metal-binding</keyword>
<dbReference type="InterPro" id="IPR056971">
    <property type="entry name" value="Znf-C2HC_3"/>
</dbReference>
<feature type="domain" description="MYND-type" evidence="6">
    <location>
        <begin position="960"/>
        <end position="1009"/>
    </location>
</feature>
<feature type="region of interest" description="Disordered" evidence="5">
    <location>
        <begin position="91"/>
        <end position="153"/>
    </location>
</feature>
<dbReference type="AlphaFoldDB" id="A0A2P6VB00"/>
<feature type="region of interest" description="Disordered" evidence="5">
    <location>
        <begin position="923"/>
        <end position="945"/>
    </location>
</feature>
<dbReference type="PANTHER" id="PTHR35513">
    <property type="entry name" value="OS02G0158600 PROTEIN"/>
    <property type="match status" value="1"/>
</dbReference>
<dbReference type="Pfam" id="PF25017">
    <property type="entry name" value="zf-C2HC_3"/>
    <property type="match status" value="1"/>
</dbReference>
<protein>
    <recommendedName>
        <fullName evidence="6">MYND-type domain-containing protein</fullName>
    </recommendedName>
</protein>
<evidence type="ECO:0000256" key="3">
    <source>
        <dbReference type="ARBA" id="ARBA00022833"/>
    </source>
</evidence>
<organism evidence="7 8">
    <name type="scientific">Micractinium conductrix</name>
    <dbReference type="NCBI Taxonomy" id="554055"/>
    <lineage>
        <taxon>Eukaryota</taxon>
        <taxon>Viridiplantae</taxon>
        <taxon>Chlorophyta</taxon>
        <taxon>core chlorophytes</taxon>
        <taxon>Trebouxiophyceae</taxon>
        <taxon>Chlorellales</taxon>
        <taxon>Chlorellaceae</taxon>
        <taxon>Chlorella clade</taxon>
        <taxon>Micractinium</taxon>
    </lineage>
</organism>
<evidence type="ECO:0000256" key="1">
    <source>
        <dbReference type="ARBA" id="ARBA00022723"/>
    </source>
</evidence>
<evidence type="ECO:0000256" key="5">
    <source>
        <dbReference type="SAM" id="MobiDB-lite"/>
    </source>
</evidence>